<dbReference type="SUPFAM" id="SSF56112">
    <property type="entry name" value="Protein kinase-like (PK-like)"/>
    <property type="match status" value="1"/>
</dbReference>
<dbReference type="Pfam" id="PF07714">
    <property type="entry name" value="PK_Tyr_Ser-Thr"/>
    <property type="match status" value="1"/>
</dbReference>
<dbReference type="EC" id="2.7.12.1" evidence="4"/>
<dbReference type="GO" id="GO:0004712">
    <property type="term" value="F:protein serine/threonine/tyrosine kinase activity"/>
    <property type="evidence" value="ECO:0007669"/>
    <property type="project" value="UniProtKB-EC"/>
</dbReference>
<evidence type="ECO:0000256" key="6">
    <source>
        <dbReference type="ARBA" id="ARBA00022679"/>
    </source>
</evidence>
<dbReference type="InterPro" id="IPR050940">
    <property type="entry name" value="Actin_reg-Ser/Thr_kinase"/>
</dbReference>
<comment type="catalytic activity">
    <reaction evidence="12">
        <text>L-threonyl-[protein] + ATP = O-phospho-L-threonyl-[protein] + ADP + H(+)</text>
        <dbReference type="Rhea" id="RHEA:46608"/>
        <dbReference type="Rhea" id="RHEA-COMP:11060"/>
        <dbReference type="Rhea" id="RHEA-COMP:11605"/>
        <dbReference type="ChEBI" id="CHEBI:15378"/>
        <dbReference type="ChEBI" id="CHEBI:30013"/>
        <dbReference type="ChEBI" id="CHEBI:30616"/>
        <dbReference type="ChEBI" id="CHEBI:61977"/>
        <dbReference type="ChEBI" id="CHEBI:456216"/>
        <dbReference type="EC" id="2.7.12.1"/>
    </reaction>
</comment>
<dbReference type="GO" id="GO:0005524">
    <property type="term" value="F:ATP binding"/>
    <property type="evidence" value="ECO:0007669"/>
    <property type="project" value="UniProtKB-KW"/>
</dbReference>
<dbReference type="GO" id="GO:0005737">
    <property type="term" value="C:cytoplasm"/>
    <property type="evidence" value="ECO:0007669"/>
    <property type="project" value="TreeGrafter"/>
</dbReference>
<dbReference type="Gene3D" id="3.30.200.20">
    <property type="entry name" value="Phosphorylase Kinase, domain 1"/>
    <property type="match status" value="1"/>
</dbReference>
<evidence type="ECO:0000256" key="13">
    <source>
        <dbReference type="ARBA" id="ARBA00051680"/>
    </source>
</evidence>
<evidence type="ECO:0000259" key="14">
    <source>
        <dbReference type="PROSITE" id="PS50011"/>
    </source>
</evidence>
<dbReference type="AlphaFoldDB" id="A0A9X0CEJ6"/>
<comment type="catalytic activity">
    <reaction evidence="13">
        <text>L-tyrosyl-[protein] + ATP = O-phospho-L-tyrosyl-[protein] + ADP + H(+)</text>
        <dbReference type="Rhea" id="RHEA:10596"/>
        <dbReference type="Rhea" id="RHEA-COMP:10136"/>
        <dbReference type="Rhea" id="RHEA-COMP:20101"/>
        <dbReference type="ChEBI" id="CHEBI:15378"/>
        <dbReference type="ChEBI" id="CHEBI:30616"/>
        <dbReference type="ChEBI" id="CHEBI:46858"/>
        <dbReference type="ChEBI" id="CHEBI:61978"/>
        <dbReference type="ChEBI" id="CHEBI:456216"/>
        <dbReference type="EC" id="2.7.12.1"/>
    </reaction>
</comment>
<dbReference type="OrthoDB" id="20134at2759"/>
<proteinExistence type="inferred from homology"/>
<dbReference type="InterPro" id="IPR011009">
    <property type="entry name" value="Kinase-like_dom_sf"/>
</dbReference>
<evidence type="ECO:0000256" key="11">
    <source>
        <dbReference type="ARBA" id="ARBA00049003"/>
    </source>
</evidence>
<keyword evidence="9" id="KW-0067">ATP-binding</keyword>
<organism evidence="15 16">
    <name type="scientific">Desmophyllum pertusum</name>
    <dbReference type="NCBI Taxonomy" id="174260"/>
    <lineage>
        <taxon>Eukaryota</taxon>
        <taxon>Metazoa</taxon>
        <taxon>Cnidaria</taxon>
        <taxon>Anthozoa</taxon>
        <taxon>Hexacorallia</taxon>
        <taxon>Scleractinia</taxon>
        <taxon>Caryophylliina</taxon>
        <taxon>Caryophylliidae</taxon>
        <taxon>Desmophyllum</taxon>
    </lineage>
</organism>
<evidence type="ECO:0000256" key="4">
    <source>
        <dbReference type="ARBA" id="ARBA00013203"/>
    </source>
</evidence>
<evidence type="ECO:0000256" key="2">
    <source>
        <dbReference type="ARBA" id="ARBA00001946"/>
    </source>
</evidence>
<name>A0A9X0CEJ6_9CNID</name>
<dbReference type="InterPro" id="IPR001245">
    <property type="entry name" value="Ser-Thr/Tyr_kinase_cat_dom"/>
</dbReference>
<sequence>MVLLMDIPAKGDGDVGRICTDPGSEEVESTRIDRSLLENIPSSIPSSCIYRYQDFRCTKIADGFYGNVYKVRHRETEEVMVLKMNKPDVEKDTCTMLDEIKLMSHLSHQNVIRFLGICVDDSRVHLLCEFVNGGDLEGLLLKHSVHLDWSTRLYLARDIAEGMLYLHKNGVIHRDLTSKNCLIKERSGWRYAIVADLGLATEISEF</sequence>
<evidence type="ECO:0000256" key="5">
    <source>
        <dbReference type="ARBA" id="ARBA00022527"/>
    </source>
</evidence>
<comment type="caution">
    <text evidence="15">The sequence shown here is derived from an EMBL/GenBank/DDBJ whole genome shotgun (WGS) entry which is preliminary data.</text>
</comment>
<evidence type="ECO:0000256" key="7">
    <source>
        <dbReference type="ARBA" id="ARBA00022741"/>
    </source>
</evidence>
<dbReference type="PANTHER" id="PTHR46485:SF5">
    <property type="entry name" value="CENTER DIVIDER, ISOFORM A"/>
    <property type="match status" value="1"/>
</dbReference>
<evidence type="ECO:0000256" key="1">
    <source>
        <dbReference type="ARBA" id="ARBA00001936"/>
    </source>
</evidence>
<evidence type="ECO:0000256" key="8">
    <source>
        <dbReference type="ARBA" id="ARBA00022777"/>
    </source>
</evidence>
<dbReference type="PROSITE" id="PS50011">
    <property type="entry name" value="PROTEIN_KINASE_DOM"/>
    <property type="match status" value="1"/>
</dbReference>
<dbReference type="EMBL" id="MU827808">
    <property type="protein sequence ID" value="KAJ7325341.1"/>
    <property type="molecule type" value="Genomic_DNA"/>
</dbReference>
<keyword evidence="5" id="KW-0723">Serine/threonine-protein kinase</keyword>
<dbReference type="PANTHER" id="PTHR46485">
    <property type="entry name" value="LIM DOMAIN KINASE 1"/>
    <property type="match status" value="1"/>
</dbReference>
<feature type="domain" description="Protein kinase" evidence="14">
    <location>
        <begin position="54"/>
        <end position="206"/>
    </location>
</feature>
<evidence type="ECO:0000256" key="12">
    <source>
        <dbReference type="ARBA" id="ARBA00049308"/>
    </source>
</evidence>
<keyword evidence="16" id="KW-1185">Reference proteome</keyword>
<evidence type="ECO:0000256" key="10">
    <source>
        <dbReference type="ARBA" id="ARBA00023211"/>
    </source>
</evidence>
<dbReference type="PROSITE" id="PS00109">
    <property type="entry name" value="PROTEIN_KINASE_TYR"/>
    <property type="match status" value="1"/>
</dbReference>
<dbReference type="GO" id="GO:0005634">
    <property type="term" value="C:nucleus"/>
    <property type="evidence" value="ECO:0007669"/>
    <property type="project" value="TreeGrafter"/>
</dbReference>
<keyword evidence="6" id="KW-0808">Transferase</keyword>
<keyword evidence="10" id="KW-0464">Manganese</keyword>
<reference evidence="15" key="1">
    <citation type="submission" date="2023-01" db="EMBL/GenBank/DDBJ databases">
        <title>Genome assembly of the deep-sea coral Lophelia pertusa.</title>
        <authorList>
            <person name="Herrera S."/>
            <person name="Cordes E."/>
        </authorList>
    </citation>
    <scope>NUCLEOTIDE SEQUENCE</scope>
    <source>
        <strain evidence="15">USNM1676648</strain>
        <tissue evidence="15">Polyp</tissue>
    </source>
</reference>
<keyword evidence="7" id="KW-0547">Nucleotide-binding</keyword>
<dbReference type="GO" id="GO:0004674">
    <property type="term" value="F:protein serine/threonine kinase activity"/>
    <property type="evidence" value="ECO:0007669"/>
    <property type="project" value="UniProtKB-KW"/>
</dbReference>
<evidence type="ECO:0000256" key="9">
    <source>
        <dbReference type="ARBA" id="ARBA00022840"/>
    </source>
</evidence>
<protein>
    <recommendedName>
        <fullName evidence="4">dual-specificity kinase</fullName>
        <ecNumber evidence="4">2.7.12.1</ecNumber>
    </recommendedName>
</protein>
<evidence type="ECO:0000313" key="15">
    <source>
        <dbReference type="EMBL" id="KAJ7325341.1"/>
    </source>
</evidence>
<evidence type="ECO:0000313" key="16">
    <source>
        <dbReference type="Proteomes" id="UP001163046"/>
    </source>
</evidence>
<gene>
    <name evidence="15" type="ORF">OS493_029887</name>
</gene>
<dbReference type="Gene3D" id="1.10.510.10">
    <property type="entry name" value="Transferase(Phosphotransferase) domain 1"/>
    <property type="match status" value="1"/>
</dbReference>
<dbReference type="Proteomes" id="UP001163046">
    <property type="component" value="Unassembled WGS sequence"/>
</dbReference>
<accession>A0A9X0CEJ6</accession>
<comment type="similarity">
    <text evidence="3">Belongs to the protein kinase superfamily. TKL Ser/Thr protein kinase family.</text>
</comment>
<keyword evidence="8" id="KW-0418">Kinase</keyword>
<dbReference type="GO" id="GO:0030036">
    <property type="term" value="P:actin cytoskeleton organization"/>
    <property type="evidence" value="ECO:0007669"/>
    <property type="project" value="TreeGrafter"/>
</dbReference>
<comment type="cofactor">
    <cofactor evidence="1">
        <name>Mn(2+)</name>
        <dbReference type="ChEBI" id="CHEBI:29035"/>
    </cofactor>
</comment>
<dbReference type="GO" id="GO:0046872">
    <property type="term" value="F:metal ion binding"/>
    <property type="evidence" value="ECO:0007669"/>
    <property type="project" value="UniProtKB-KW"/>
</dbReference>
<dbReference type="InterPro" id="IPR000719">
    <property type="entry name" value="Prot_kinase_dom"/>
</dbReference>
<comment type="cofactor">
    <cofactor evidence="2">
        <name>Mg(2+)</name>
        <dbReference type="ChEBI" id="CHEBI:18420"/>
    </cofactor>
</comment>
<evidence type="ECO:0000256" key="3">
    <source>
        <dbReference type="ARBA" id="ARBA00005843"/>
    </source>
</evidence>
<comment type="catalytic activity">
    <reaction evidence="11">
        <text>L-seryl-[protein] + ATP = O-phospho-L-seryl-[protein] + ADP + H(+)</text>
        <dbReference type="Rhea" id="RHEA:17989"/>
        <dbReference type="Rhea" id="RHEA-COMP:9863"/>
        <dbReference type="Rhea" id="RHEA-COMP:11604"/>
        <dbReference type="ChEBI" id="CHEBI:15378"/>
        <dbReference type="ChEBI" id="CHEBI:29999"/>
        <dbReference type="ChEBI" id="CHEBI:30616"/>
        <dbReference type="ChEBI" id="CHEBI:83421"/>
        <dbReference type="ChEBI" id="CHEBI:456216"/>
        <dbReference type="EC" id="2.7.12.1"/>
    </reaction>
</comment>
<dbReference type="InterPro" id="IPR008266">
    <property type="entry name" value="Tyr_kinase_AS"/>
</dbReference>